<dbReference type="InterPro" id="IPR001633">
    <property type="entry name" value="EAL_dom"/>
</dbReference>
<dbReference type="InterPro" id="IPR035919">
    <property type="entry name" value="EAL_sf"/>
</dbReference>
<feature type="modified residue" description="4-aspartylphosphate" evidence="1">
    <location>
        <position position="88"/>
    </location>
</feature>
<dbReference type="InterPro" id="IPR029787">
    <property type="entry name" value="Nucleotide_cyclase"/>
</dbReference>
<dbReference type="GO" id="GO:0000160">
    <property type="term" value="P:phosphorelay signal transduction system"/>
    <property type="evidence" value="ECO:0007669"/>
    <property type="project" value="InterPro"/>
</dbReference>
<evidence type="ECO:0000313" key="5">
    <source>
        <dbReference type="EMBL" id="QGU32085.1"/>
    </source>
</evidence>
<name>A0A6I6DZC2_THETI</name>
<dbReference type="Pfam" id="PF00563">
    <property type="entry name" value="EAL"/>
    <property type="match status" value="1"/>
</dbReference>
<dbReference type="SUPFAM" id="SSF55073">
    <property type="entry name" value="Nucleotide cyclase"/>
    <property type="match status" value="1"/>
</dbReference>
<sequence>MSNNALALDDDQVVQFIAEPVDEAPEGPIDPWRILIVDDEPDVHEATLLALRDLMIEGRPLAFLRAYSAQEARTILARGPEVAVVLLDVVMESEDAGLRLVHWIRRDLDNPLIRIILRTGQPGHAPEIETIRSFDISDYRTKSELTRARLITSLTVAIRSYAQLRQIELGRRGLELIIAASTDLIQRRALPQFAEGVITQVCALLDMAPEGLICATSTKSPSGEAGPVVIAALGRYRAMLQRPLTELPEAPVREALHRCLRERRHRFDPGICLYFESGEAQGLAAYLPRVGEPSRLDRHLLEVFCANISVGFENVLLHDRLFQLAYYDPLTGLPNRHHFIQLLEARGGEPDMALALLDLDDFAHIATTLDHHFGDEVLKAVAERLAQTFGPEVVLARVAGDAFGLFGPGDLITPERIQQVFGEPLRVRDETLRLSATSSLMALNGQPAKGGDLLKDAGIALKQGKRLARGKTSHFSETLGQAARKRMRMLSDLRAAFSSERLSLVFQPLVELSTGRVTGTEALLRWEIEPGHWVPPDQFIPLAEQSGLIVPLGEWVLRTACRELRRLSERGHAGLRMAINVSHAQFREPGFVPMLKHILTETQVTASQIELELTESLAIEHVEGLNAKLAEIRGLGIRVAVDDFGTGYSSLSVLRQLQIDRLKIDRSFISEPAATPTQGGILPLIVALGQQCNLTLIAEGIETEAQRQHLLSLGCQEGQGFLFARPMPIERLEDWLAAAVSNQDQPV</sequence>
<dbReference type="Pfam" id="PF00990">
    <property type="entry name" value="GGDEF"/>
    <property type="match status" value="1"/>
</dbReference>
<dbReference type="PANTHER" id="PTHR33121:SF70">
    <property type="entry name" value="SIGNALING PROTEIN YKOW"/>
    <property type="match status" value="1"/>
</dbReference>
<dbReference type="InterPro" id="IPR050706">
    <property type="entry name" value="Cyclic-di-GMP_PDE-like"/>
</dbReference>
<dbReference type="GO" id="GO:0071111">
    <property type="term" value="F:cyclic-guanylate-specific phosphodiesterase activity"/>
    <property type="evidence" value="ECO:0007669"/>
    <property type="project" value="InterPro"/>
</dbReference>
<dbReference type="Proteomes" id="UP000426424">
    <property type="component" value="Chromosome"/>
</dbReference>
<keyword evidence="1" id="KW-0597">Phosphoprotein</keyword>
<feature type="domain" description="Response regulatory" evidence="2">
    <location>
        <begin position="33"/>
        <end position="157"/>
    </location>
</feature>
<protein>
    <submittedName>
        <fullName evidence="5">EAL domain-containing protein</fullName>
    </submittedName>
</protein>
<dbReference type="RefSeq" id="WP_153974284.1">
    <property type="nucleotide sequence ID" value="NZ_CP039268.1"/>
</dbReference>
<accession>A0A6I6DZC2</accession>
<dbReference type="SUPFAM" id="SSF141868">
    <property type="entry name" value="EAL domain-like"/>
    <property type="match status" value="1"/>
</dbReference>
<gene>
    <name evidence="5" type="ORF">E6P07_03230</name>
</gene>
<dbReference type="EMBL" id="CP039268">
    <property type="protein sequence ID" value="QGU32085.1"/>
    <property type="molecule type" value="Genomic_DNA"/>
</dbReference>
<evidence type="ECO:0000259" key="3">
    <source>
        <dbReference type="PROSITE" id="PS50883"/>
    </source>
</evidence>
<dbReference type="Gene3D" id="3.40.50.2300">
    <property type="match status" value="1"/>
</dbReference>
<dbReference type="InterPro" id="IPR021800">
    <property type="entry name" value="DUF3369"/>
</dbReference>
<feature type="domain" description="GGDEF" evidence="4">
    <location>
        <begin position="350"/>
        <end position="477"/>
    </location>
</feature>
<evidence type="ECO:0000256" key="1">
    <source>
        <dbReference type="PROSITE-ProRule" id="PRU00169"/>
    </source>
</evidence>
<dbReference type="InterPro" id="IPR000160">
    <property type="entry name" value="GGDEF_dom"/>
</dbReference>
<dbReference type="Pfam" id="PF11849">
    <property type="entry name" value="DUF3369"/>
    <property type="match status" value="1"/>
</dbReference>
<evidence type="ECO:0000259" key="2">
    <source>
        <dbReference type="PROSITE" id="PS50110"/>
    </source>
</evidence>
<dbReference type="PANTHER" id="PTHR33121">
    <property type="entry name" value="CYCLIC DI-GMP PHOSPHODIESTERASE PDEF"/>
    <property type="match status" value="1"/>
</dbReference>
<keyword evidence="6" id="KW-1185">Reference proteome</keyword>
<dbReference type="SUPFAM" id="SSF52172">
    <property type="entry name" value="CheY-like"/>
    <property type="match status" value="1"/>
</dbReference>
<dbReference type="SMART" id="SM00267">
    <property type="entry name" value="GGDEF"/>
    <property type="match status" value="1"/>
</dbReference>
<evidence type="ECO:0000313" key="6">
    <source>
        <dbReference type="Proteomes" id="UP000426424"/>
    </source>
</evidence>
<proteinExistence type="predicted"/>
<dbReference type="AlphaFoldDB" id="A0A6I6DZC2"/>
<dbReference type="OrthoDB" id="8553030at2"/>
<organism evidence="5 6">
    <name type="scientific">Thermochromatium tepidum ATCC 43061</name>
    <dbReference type="NCBI Taxonomy" id="316276"/>
    <lineage>
        <taxon>Bacteria</taxon>
        <taxon>Pseudomonadati</taxon>
        <taxon>Pseudomonadota</taxon>
        <taxon>Gammaproteobacteria</taxon>
        <taxon>Chromatiales</taxon>
        <taxon>Chromatiaceae</taxon>
        <taxon>Thermochromatium</taxon>
    </lineage>
</organism>
<dbReference type="InterPro" id="IPR011006">
    <property type="entry name" value="CheY-like_superfamily"/>
</dbReference>
<evidence type="ECO:0000259" key="4">
    <source>
        <dbReference type="PROSITE" id="PS50887"/>
    </source>
</evidence>
<reference evidence="5 6" key="1">
    <citation type="submission" date="2019-12" db="EMBL/GenBank/DDBJ databases">
        <title>The complete genome of the thermophilic, anoxygenic phototrophic gammaproteobacterium Thermochromatium tepidum.</title>
        <authorList>
            <person name="Sattley W.M."/>
            <person name="Swingley W.D."/>
            <person name="Burchell B.M."/>
            <person name="Gurbani S.A."/>
            <person name="Kujawa C.M."/>
            <person name="Nuccio D.A."/>
            <person name="Schladweiler J."/>
            <person name="Shaffer K.N."/>
            <person name="Stokes L.M."/>
            <person name="Touchman J.W."/>
            <person name="Blankenship R.E."/>
            <person name="Madigan M.T."/>
        </authorList>
    </citation>
    <scope>NUCLEOTIDE SEQUENCE [LARGE SCALE GENOMIC DNA]</scope>
    <source>
        <strain evidence="5 6">ATCC 43061</strain>
    </source>
</reference>
<dbReference type="PROSITE" id="PS50110">
    <property type="entry name" value="RESPONSE_REGULATORY"/>
    <property type="match status" value="1"/>
</dbReference>
<dbReference type="PROSITE" id="PS50883">
    <property type="entry name" value="EAL"/>
    <property type="match status" value="1"/>
</dbReference>
<dbReference type="InterPro" id="IPR043128">
    <property type="entry name" value="Rev_trsase/Diguanyl_cyclase"/>
</dbReference>
<dbReference type="CDD" id="cd01949">
    <property type="entry name" value="GGDEF"/>
    <property type="match status" value="1"/>
</dbReference>
<dbReference type="InterPro" id="IPR001789">
    <property type="entry name" value="Sig_transdc_resp-reg_receiver"/>
</dbReference>
<feature type="domain" description="EAL" evidence="3">
    <location>
        <begin position="486"/>
        <end position="740"/>
    </location>
</feature>
<dbReference type="PROSITE" id="PS50887">
    <property type="entry name" value="GGDEF"/>
    <property type="match status" value="1"/>
</dbReference>
<dbReference type="Gene3D" id="3.20.20.450">
    <property type="entry name" value="EAL domain"/>
    <property type="match status" value="1"/>
</dbReference>
<dbReference type="KEGG" id="ttp:E6P07_03230"/>
<dbReference type="Gene3D" id="3.30.70.270">
    <property type="match status" value="1"/>
</dbReference>
<dbReference type="SMART" id="SM00052">
    <property type="entry name" value="EAL"/>
    <property type="match status" value="1"/>
</dbReference>
<dbReference type="SMART" id="SM00448">
    <property type="entry name" value="REC"/>
    <property type="match status" value="1"/>
</dbReference>
<dbReference type="CDD" id="cd01948">
    <property type="entry name" value="EAL"/>
    <property type="match status" value="1"/>
</dbReference>
<dbReference type="NCBIfam" id="TIGR00254">
    <property type="entry name" value="GGDEF"/>
    <property type="match status" value="1"/>
</dbReference>